<protein>
    <submittedName>
        <fullName evidence="2">Uncharacterized protein</fullName>
    </submittedName>
</protein>
<sequence>MSGHPAVVSAVQDAVARDGSSRSASRLLSGENPVHRELKAELAGLLGTEDGSPS</sequence>
<dbReference type="InterPro" id="IPR015421">
    <property type="entry name" value="PyrdxlP-dep_Trfase_major"/>
</dbReference>
<evidence type="ECO:0000313" key="2">
    <source>
        <dbReference type="EMBL" id="ABG98990.1"/>
    </source>
</evidence>
<name>Q0S0E6_RHOJR</name>
<dbReference type="HOGENOM" id="CLU_3047429_0_0_11"/>
<feature type="compositionally biased region" description="Low complexity" evidence="1">
    <location>
        <begin position="21"/>
        <end position="30"/>
    </location>
</feature>
<dbReference type="InterPro" id="IPR015424">
    <property type="entry name" value="PyrdxlP-dep_Trfase"/>
</dbReference>
<dbReference type="KEGG" id="rha:RHA1_ro07226"/>
<feature type="region of interest" description="Disordered" evidence="1">
    <location>
        <begin position="1"/>
        <end position="35"/>
    </location>
</feature>
<organism evidence="2 3">
    <name type="scientific">Rhodococcus jostii (strain RHA1)</name>
    <dbReference type="NCBI Taxonomy" id="101510"/>
    <lineage>
        <taxon>Bacteria</taxon>
        <taxon>Bacillati</taxon>
        <taxon>Actinomycetota</taxon>
        <taxon>Actinomycetes</taxon>
        <taxon>Mycobacteriales</taxon>
        <taxon>Nocardiaceae</taxon>
        <taxon>Rhodococcus</taxon>
    </lineage>
</organism>
<proteinExistence type="predicted"/>
<dbReference type="Gene3D" id="3.40.640.10">
    <property type="entry name" value="Type I PLP-dependent aspartate aminotransferase-like (Major domain)"/>
    <property type="match status" value="1"/>
</dbReference>
<dbReference type="EMBL" id="CP000431">
    <property type="protein sequence ID" value="ABG98990.1"/>
    <property type="molecule type" value="Genomic_DNA"/>
</dbReference>
<evidence type="ECO:0000256" key="1">
    <source>
        <dbReference type="SAM" id="MobiDB-lite"/>
    </source>
</evidence>
<dbReference type="eggNOG" id="COG0156">
    <property type="taxonomic scope" value="Bacteria"/>
</dbReference>
<reference evidence="3" key="1">
    <citation type="journal article" date="2006" name="Proc. Natl. Acad. Sci. U.S.A.">
        <title>The complete genome of Rhodococcus sp. RHA1 provides insights into a catabolic powerhouse.</title>
        <authorList>
            <person name="McLeod M.P."/>
            <person name="Warren R.L."/>
            <person name="Hsiao W.W.L."/>
            <person name="Araki N."/>
            <person name="Myhre M."/>
            <person name="Fernandes C."/>
            <person name="Miyazawa D."/>
            <person name="Wong W."/>
            <person name="Lillquist A.L."/>
            <person name="Wang D."/>
            <person name="Dosanjh M."/>
            <person name="Hara H."/>
            <person name="Petrescu A."/>
            <person name="Morin R.D."/>
            <person name="Yang G."/>
            <person name="Stott J.M."/>
            <person name="Schein J.E."/>
            <person name="Shin H."/>
            <person name="Smailus D."/>
            <person name="Siddiqui A.S."/>
            <person name="Marra M.A."/>
            <person name="Jones S.J.M."/>
            <person name="Holt R."/>
            <person name="Brinkman F.S.L."/>
            <person name="Miyauchi K."/>
            <person name="Fukuda M."/>
            <person name="Davies J.E."/>
            <person name="Mohn W.W."/>
            <person name="Eltis L.D."/>
        </authorList>
    </citation>
    <scope>NUCLEOTIDE SEQUENCE [LARGE SCALE GENOMIC DNA]</scope>
    <source>
        <strain evidence="3">RHA1</strain>
    </source>
</reference>
<evidence type="ECO:0000313" key="3">
    <source>
        <dbReference type="Proteomes" id="UP000008710"/>
    </source>
</evidence>
<dbReference type="AlphaFoldDB" id="Q0S0E6"/>
<accession>Q0S0E6</accession>
<dbReference type="Proteomes" id="UP000008710">
    <property type="component" value="Chromosome"/>
</dbReference>
<dbReference type="PATRIC" id="fig|101510.16.peg.7278"/>
<dbReference type="SUPFAM" id="SSF53383">
    <property type="entry name" value="PLP-dependent transferases"/>
    <property type="match status" value="1"/>
</dbReference>
<gene>
    <name evidence="2" type="ordered locus">RHA1_ro07226</name>
</gene>